<evidence type="ECO:0000259" key="3">
    <source>
        <dbReference type="SMART" id="SM00849"/>
    </source>
</evidence>
<dbReference type="InterPro" id="IPR001279">
    <property type="entry name" value="Metallo-B-lactamas"/>
</dbReference>
<dbReference type="STRING" id="529505.SAMN05421761_10780"/>
<accession>A0A1N7MSB9</accession>
<dbReference type="AlphaFoldDB" id="A0A1N7MSB9"/>
<keyword evidence="5" id="KW-1185">Reference proteome</keyword>
<evidence type="ECO:0000313" key="4">
    <source>
        <dbReference type="EMBL" id="SIS88841.1"/>
    </source>
</evidence>
<dbReference type="InterPro" id="IPR050114">
    <property type="entry name" value="UPF0173_UPF0282_UlaG_hydrolase"/>
</dbReference>
<dbReference type="PANTHER" id="PTHR43546">
    <property type="entry name" value="UPF0173 METAL-DEPENDENT HYDROLASE MJ1163-RELATED"/>
    <property type="match status" value="1"/>
</dbReference>
<evidence type="ECO:0000313" key="5">
    <source>
        <dbReference type="Proteomes" id="UP000186026"/>
    </source>
</evidence>
<protein>
    <recommendedName>
        <fullName evidence="2">UPF0173 metal-dependent hydrolase SAMN05421761_10780</fullName>
    </recommendedName>
</protein>
<dbReference type="RefSeq" id="WP_076500933.1">
    <property type="nucleotide sequence ID" value="NZ_FTOP01000007.1"/>
</dbReference>
<evidence type="ECO:0000256" key="2">
    <source>
        <dbReference type="HAMAP-Rule" id="MF_00457"/>
    </source>
</evidence>
<dbReference type="Proteomes" id="UP000186026">
    <property type="component" value="Unassembled WGS sequence"/>
</dbReference>
<keyword evidence="1 2" id="KW-0378">Hydrolase</keyword>
<dbReference type="InterPro" id="IPR036866">
    <property type="entry name" value="RibonucZ/Hydroxyglut_hydro"/>
</dbReference>
<evidence type="ECO:0000256" key="1">
    <source>
        <dbReference type="ARBA" id="ARBA00022801"/>
    </source>
</evidence>
<dbReference type="EMBL" id="FTOP01000007">
    <property type="protein sequence ID" value="SIS88841.1"/>
    <property type="molecule type" value="Genomic_DNA"/>
</dbReference>
<dbReference type="NCBIfam" id="NF001911">
    <property type="entry name" value="PRK00685.1"/>
    <property type="match status" value="1"/>
</dbReference>
<dbReference type="InterPro" id="IPR022877">
    <property type="entry name" value="UPF0173"/>
</dbReference>
<dbReference type="Pfam" id="PF13483">
    <property type="entry name" value="Lactamase_B_3"/>
    <property type="match status" value="1"/>
</dbReference>
<proteinExistence type="inferred from homology"/>
<dbReference type="GO" id="GO:0016787">
    <property type="term" value="F:hydrolase activity"/>
    <property type="evidence" value="ECO:0007669"/>
    <property type="project" value="UniProtKB-UniRule"/>
</dbReference>
<dbReference type="PANTHER" id="PTHR43546:SF3">
    <property type="entry name" value="UPF0173 METAL-DEPENDENT HYDROLASE MJ1163"/>
    <property type="match status" value="1"/>
</dbReference>
<organism evidence="4 5">
    <name type="scientific">Belliella pelovolcani</name>
    <dbReference type="NCBI Taxonomy" id="529505"/>
    <lineage>
        <taxon>Bacteria</taxon>
        <taxon>Pseudomonadati</taxon>
        <taxon>Bacteroidota</taxon>
        <taxon>Cytophagia</taxon>
        <taxon>Cytophagales</taxon>
        <taxon>Cyclobacteriaceae</taxon>
        <taxon>Belliella</taxon>
    </lineage>
</organism>
<dbReference type="HAMAP" id="MF_00457">
    <property type="entry name" value="UPF0173"/>
    <property type="match status" value="1"/>
</dbReference>
<reference evidence="5" key="1">
    <citation type="submission" date="2017-01" db="EMBL/GenBank/DDBJ databases">
        <authorList>
            <person name="Varghese N."/>
            <person name="Submissions S."/>
        </authorList>
    </citation>
    <scope>NUCLEOTIDE SEQUENCE [LARGE SCALE GENOMIC DNA]</scope>
    <source>
        <strain evidence="5">DSM 46698</strain>
    </source>
</reference>
<dbReference type="SMART" id="SM00849">
    <property type="entry name" value="Lactamase_B"/>
    <property type="match status" value="1"/>
</dbReference>
<dbReference type="OrthoDB" id="9789133at2"/>
<dbReference type="SUPFAM" id="SSF56281">
    <property type="entry name" value="Metallo-hydrolase/oxidoreductase"/>
    <property type="match status" value="1"/>
</dbReference>
<comment type="similarity">
    <text evidence="2">Belongs to the UPF0173 family.</text>
</comment>
<gene>
    <name evidence="4" type="ORF">SAMN05421761_10780</name>
</gene>
<feature type="domain" description="Metallo-beta-lactamase" evidence="3">
    <location>
        <begin position="8"/>
        <end position="191"/>
    </location>
</feature>
<dbReference type="Gene3D" id="3.60.15.10">
    <property type="entry name" value="Ribonuclease Z/Hydroxyacylglutathione hydrolase-like"/>
    <property type="match status" value="1"/>
</dbReference>
<sequence length="227" mass="24643">MIEITYFGHSSFLVKIKDQSVLFDPFISPNPEASSIDVDALRADYVLLSHGHEDHVADAEKITKNSNALLISNFEVASWFANKGVEKYHPMNHGGSKALDFGKIKYVNAVHSSTLPDGSAGGHPGGFVVSHEGGCFYYAGDTALTYDMKLIGEEFKVDFAFLPIGDNFTMGIADAIKAANFVGTDKIIGMHYDTFPYIQIDLEATKKSAAEAGKELILLNIGESITL</sequence>
<name>A0A1N7MSB9_9BACT</name>